<dbReference type="Proteomes" id="UP001549110">
    <property type="component" value="Unassembled WGS sequence"/>
</dbReference>
<keyword evidence="2" id="KW-1185">Reference proteome</keyword>
<comment type="caution">
    <text evidence="1">The sequence shown here is derived from an EMBL/GenBank/DDBJ whole genome shotgun (WGS) entry which is preliminary data.</text>
</comment>
<sequence length="89" mass="9426">MHLYTIMLDYAGGTYVAQTCAADERAAVRDWIGMLSSDQIAHSVSEEVAAAFEDFDYGLVPLNGLAGVWCANANAMQGLALVNVVKTAA</sequence>
<gene>
    <name evidence="1" type="ORF">ABID41_003286</name>
</gene>
<name>A0ABV2EMH1_9CAUL</name>
<evidence type="ECO:0008006" key="3">
    <source>
        <dbReference type="Google" id="ProtNLM"/>
    </source>
</evidence>
<evidence type="ECO:0000313" key="2">
    <source>
        <dbReference type="Proteomes" id="UP001549110"/>
    </source>
</evidence>
<dbReference type="EMBL" id="JBEPLU010000003">
    <property type="protein sequence ID" value="MET3528147.1"/>
    <property type="molecule type" value="Genomic_DNA"/>
</dbReference>
<evidence type="ECO:0000313" key="1">
    <source>
        <dbReference type="EMBL" id="MET3528147.1"/>
    </source>
</evidence>
<reference evidence="1 2" key="1">
    <citation type="submission" date="2024-06" db="EMBL/GenBank/DDBJ databases">
        <title>Genomic Encyclopedia of Type Strains, Phase IV (KMG-IV): sequencing the most valuable type-strain genomes for metagenomic binning, comparative biology and taxonomic classification.</title>
        <authorList>
            <person name="Goeker M."/>
        </authorList>
    </citation>
    <scope>NUCLEOTIDE SEQUENCE [LARGE SCALE GENOMIC DNA]</scope>
    <source>
        <strain evidence="1 2">DSM 17809</strain>
    </source>
</reference>
<dbReference type="RefSeq" id="WP_354298132.1">
    <property type="nucleotide sequence ID" value="NZ_JBEPLU010000003.1"/>
</dbReference>
<accession>A0ABV2EMH1</accession>
<proteinExistence type="predicted"/>
<organism evidence="1 2">
    <name type="scientific">Phenylobacterium koreense</name>
    <dbReference type="NCBI Taxonomy" id="266125"/>
    <lineage>
        <taxon>Bacteria</taxon>
        <taxon>Pseudomonadati</taxon>
        <taxon>Pseudomonadota</taxon>
        <taxon>Alphaproteobacteria</taxon>
        <taxon>Caulobacterales</taxon>
        <taxon>Caulobacteraceae</taxon>
        <taxon>Phenylobacterium</taxon>
    </lineage>
</organism>
<protein>
    <recommendedName>
        <fullName evidence="3">PH domain-containing protein</fullName>
    </recommendedName>
</protein>